<feature type="coiled-coil region" evidence="1">
    <location>
        <begin position="14"/>
        <end position="43"/>
    </location>
</feature>
<evidence type="ECO:0000313" key="3">
    <source>
        <dbReference type="EMBL" id="EZG78495.1"/>
    </source>
</evidence>
<accession>A0A023BAQ9</accession>
<feature type="region of interest" description="Disordered" evidence="2">
    <location>
        <begin position="180"/>
        <end position="215"/>
    </location>
</feature>
<proteinExistence type="predicted"/>
<keyword evidence="4" id="KW-1185">Reference proteome</keyword>
<sequence>MSLPELMKLMDRHFERYNNNCRSEQARRERAQAVALAKEEERRLEANHRLKKIVPILDYLASTEALAQAQQQKIKSKTLDPCIILGIPYDSVNKTVLKKIKLKVQASLHPDKYNLDWLESEKRAEWTARISHAFRLVTEALNELQKCESLTPRWVMCRGLVEPPYAEEVGIQWKGSKHTPVKVPVIKPPGSAPPSAQQPESEEPKAHGGGSAAANTSRKAVITPLLFRTTPLTALAEGPPLPQGGKSRKSRDAFLEPMCQLTFPDKVWVRQGVLELDVCLKEESLKDDLQEGIRRSTEHRCLVLWVAAPRLKNVRVPFKSRVIAKYIFTLTWATASRRSATLHLDGLPLIGNHDTCYYEFQWVETVDLSGGALPLRDLAIRQTEPVRVVRPVLVPALREGGVNMYRATLNVLWQLSDVYGEPLKQFYADMRTNGGPPWIKTLKRHEARQLLESVFTDLQPHLLTDN</sequence>
<dbReference type="AlphaFoldDB" id="A0A023BAQ9"/>
<dbReference type="GeneID" id="22911399"/>
<name>A0A023BAQ9_GRENI</name>
<protein>
    <recommendedName>
        <fullName evidence="5">DnaJ domain protein</fullName>
    </recommendedName>
</protein>
<evidence type="ECO:0008006" key="5">
    <source>
        <dbReference type="Google" id="ProtNLM"/>
    </source>
</evidence>
<dbReference type="RefSeq" id="XP_011129279.1">
    <property type="nucleotide sequence ID" value="XM_011130977.1"/>
</dbReference>
<comment type="caution">
    <text evidence="3">The sequence shown here is derived from an EMBL/GenBank/DDBJ whole genome shotgun (WGS) entry which is preliminary data.</text>
</comment>
<evidence type="ECO:0000313" key="4">
    <source>
        <dbReference type="Proteomes" id="UP000019763"/>
    </source>
</evidence>
<gene>
    <name evidence="3" type="ORF">GNI_035510</name>
</gene>
<dbReference type="Proteomes" id="UP000019763">
    <property type="component" value="Unassembled WGS sequence"/>
</dbReference>
<keyword evidence="1" id="KW-0175">Coiled coil</keyword>
<evidence type="ECO:0000256" key="1">
    <source>
        <dbReference type="SAM" id="Coils"/>
    </source>
</evidence>
<reference evidence="3" key="1">
    <citation type="submission" date="2013-12" db="EMBL/GenBank/DDBJ databases">
        <authorList>
            <person name="Omoto C.K."/>
            <person name="Sibley D."/>
            <person name="Venepally P."/>
            <person name="Hadjithomas M."/>
            <person name="Karamycheva S."/>
            <person name="Brunk B."/>
            <person name="Roos D."/>
            <person name="Caler E."/>
            <person name="Lorenzi H."/>
        </authorList>
    </citation>
    <scope>NUCLEOTIDE SEQUENCE</scope>
</reference>
<evidence type="ECO:0000256" key="2">
    <source>
        <dbReference type="SAM" id="MobiDB-lite"/>
    </source>
</evidence>
<dbReference type="VEuPathDB" id="CryptoDB:GNI_035510"/>
<organism evidence="3 4">
    <name type="scientific">Gregarina niphandrodes</name>
    <name type="common">Septate eugregarine</name>
    <dbReference type="NCBI Taxonomy" id="110365"/>
    <lineage>
        <taxon>Eukaryota</taxon>
        <taxon>Sar</taxon>
        <taxon>Alveolata</taxon>
        <taxon>Apicomplexa</taxon>
        <taxon>Conoidasida</taxon>
        <taxon>Gregarinasina</taxon>
        <taxon>Eugregarinorida</taxon>
        <taxon>Gregarinidae</taxon>
        <taxon>Gregarina</taxon>
    </lineage>
</organism>
<dbReference type="EMBL" id="AFNH02000272">
    <property type="protein sequence ID" value="EZG78495.1"/>
    <property type="molecule type" value="Genomic_DNA"/>
</dbReference>